<dbReference type="STRING" id="983967.A0A1E4T3R2"/>
<reference evidence="6" key="1">
    <citation type="submission" date="2016-04" db="EMBL/GenBank/DDBJ databases">
        <title>Comparative genomics of biotechnologically important yeasts.</title>
        <authorList>
            <consortium name="DOE Joint Genome Institute"/>
            <person name="Riley R."/>
            <person name="Haridas S."/>
            <person name="Wolfe K.H."/>
            <person name="Lopes M.R."/>
            <person name="Hittinger C.T."/>
            <person name="Goker M."/>
            <person name="Salamov A."/>
            <person name="Wisecaver J."/>
            <person name="Long T.M."/>
            <person name="Aerts A.L."/>
            <person name="Barry K."/>
            <person name="Choi C."/>
            <person name="Clum A."/>
            <person name="Coughlan A.Y."/>
            <person name="Deshpande S."/>
            <person name="Douglass A.P."/>
            <person name="Hanson S.J."/>
            <person name="Klenk H.-P."/>
            <person name="Labutti K."/>
            <person name="Lapidus A."/>
            <person name="Lindquist E."/>
            <person name="Lipzen A."/>
            <person name="Meier-Kolthoff J.P."/>
            <person name="Ohm R.A."/>
            <person name="Otillar R.P."/>
            <person name="Pangilinan J."/>
            <person name="Peng Y."/>
            <person name="Rokas A."/>
            <person name="Rosa C.A."/>
            <person name="Scheuner C."/>
            <person name="Sibirny A.A."/>
            <person name="Slot J.C."/>
            <person name="Stielow J.B."/>
            <person name="Sun H."/>
            <person name="Kurtzman C.P."/>
            <person name="Blackwell M."/>
            <person name="Grigoriev I.V."/>
            <person name="Jeffries T.W."/>
        </authorList>
    </citation>
    <scope>NUCLEOTIDE SEQUENCE [LARGE SCALE GENOMIC DNA]</scope>
    <source>
        <strain evidence="6">NRRL YB-2248</strain>
    </source>
</reference>
<feature type="repeat" description="WD" evidence="4">
    <location>
        <begin position="89"/>
        <end position="130"/>
    </location>
</feature>
<dbReference type="SMART" id="SM00320">
    <property type="entry name" value="WD40"/>
    <property type="match status" value="5"/>
</dbReference>
<evidence type="ECO:0000313" key="5">
    <source>
        <dbReference type="EMBL" id="ODV86403.1"/>
    </source>
</evidence>
<dbReference type="FunFam" id="2.130.10.10:FF:000190">
    <property type="entry name" value="Nuclear pore complex subunit"/>
    <property type="match status" value="1"/>
</dbReference>
<dbReference type="Gene3D" id="2.130.10.10">
    <property type="entry name" value="YVTN repeat-like/Quinoprotein amine dehydrogenase"/>
    <property type="match status" value="1"/>
</dbReference>
<dbReference type="PROSITE" id="PS50294">
    <property type="entry name" value="WD_REPEATS_REGION"/>
    <property type="match status" value="1"/>
</dbReference>
<dbReference type="OrthoDB" id="256303at2759"/>
<evidence type="ECO:0000313" key="6">
    <source>
        <dbReference type="Proteomes" id="UP000094801"/>
    </source>
</evidence>
<keyword evidence="6" id="KW-1185">Reference proteome</keyword>
<dbReference type="PRINTS" id="PR00320">
    <property type="entry name" value="GPROTEINBRPT"/>
</dbReference>
<dbReference type="InterPro" id="IPR015943">
    <property type="entry name" value="WD40/YVTN_repeat-like_dom_sf"/>
</dbReference>
<gene>
    <name evidence="5" type="ORF">CANARDRAFT_27622</name>
</gene>
<sequence>MAFAPRPLGAFNSSSLNTTTSLGSNTITSAAGTLQELQNDITVPNGPEDSISDLSFSPVADFLSIASWDKKNRIYEINTQTGQVEGRALYEHDGPILSTRWSFDGTKIVSGGTDKQVKLFDLATQQSQTVGIHNEPVKVVRYVQCGPTNTECIVSGSWDKTLKYWDMRQQNPICSLQMPERVYAMDCQQKLLVVATAERHIVIIDLNNPDKIFKQSMSPLKYQTRSIACYPKGDGFAVGSIEGRCGIQYVDELQQKQYGFSFKCQRDQKTTTKETLIYSLNSIAFHPVHGTFVTAGSDGTFNFWDKDAKHRLKGYQSLNSTIPVVGFNSTGTIFAYAMSYDWSKGHEFNRPDYPNIVRLHACKEEEVKQRKRK</sequence>
<dbReference type="InterPro" id="IPR001680">
    <property type="entry name" value="WD40_rpt"/>
</dbReference>
<dbReference type="AlphaFoldDB" id="A0A1E4T3R2"/>
<proteinExistence type="inferred from homology"/>
<dbReference type="PANTHER" id="PTHR10971">
    <property type="entry name" value="MRNA EXPORT FACTOR AND BUB3"/>
    <property type="match status" value="1"/>
</dbReference>
<name>A0A1E4T3R2_9ASCO</name>
<evidence type="ECO:0000256" key="1">
    <source>
        <dbReference type="ARBA" id="ARBA00007830"/>
    </source>
</evidence>
<dbReference type="PROSITE" id="PS50082">
    <property type="entry name" value="WD_REPEATS_2"/>
    <property type="match status" value="3"/>
</dbReference>
<dbReference type="EMBL" id="KV453850">
    <property type="protein sequence ID" value="ODV86403.1"/>
    <property type="molecule type" value="Genomic_DNA"/>
</dbReference>
<comment type="similarity">
    <text evidence="1">Belongs to the WD repeat rae1 family.</text>
</comment>
<feature type="repeat" description="WD" evidence="4">
    <location>
        <begin position="280"/>
        <end position="305"/>
    </location>
</feature>
<dbReference type="InterPro" id="IPR020472">
    <property type="entry name" value="WD40_PAC1"/>
</dbReference>
<feature type="repeat" description="WD" evidence="4">
    <location>
        <begin position="153"/>
        <end position="175"/>
    </location>
</feature>
<dbReference type="Proteomes" id="UP000094801">
    <property type="component" value="Unassembled WGS sequence"/>
</dbReference>
<dbReference type="InterPro" id="IPR036322">
    <property type="entry name" value="WD40_repeat_dom_sf"/>
</dbReference>
<evidence type="ECO:0000256" key="3">
    <source>
        <dbReference type="ARBA" id="ARBA00022737"/>
    </source>
</evidence>
<accession>A0A1E4T3R2</accession>
<evidence type="ECO:0000256" key="4">
    <source>
        <dbReference type="PROSITE-ProRule" id="PRU00221"/>
    </source>
</evidence>
<keyword evidence="3" id="KW-0677">Repeat</keyword>
<keyword evidence="2 4" id="KW-0853">WD repeat</keyword>
<dbReference type="SUPFAM" id="SSF50978">
    <property type="entry name" value="WD40 repeat-like"/>
    <property type="match status" value="1"/>
</dbReference>
<organism evidence="5 6">
    <name type="scientific">[Candida] arabinofermentans NRRL YB-2248</name>
    <dbReference type="NCBI Taxonomy" id="983967"/>
    <lineage>
        <taxon>Eukaryota</taxon>
        <taxon>Fungi</taxon>
        <taxon>Dikarya</taxon>
        <taxon>Ascomycota</taxon>
        <taxon>Saccharomycotina</taxon>
        <taxon>Pichiomycetes</taxon>
        <taxon>Pichiales</taxon>
        <taxon>Pichiaceae</taxon>
        <taxon>Ogataea</taxon>
        <taxon>Ogataea/Candida clade</taxon>
    </lineage>
</organism>
<dbReference type="Pfam" id="PF00400">
    <property type="entry name" value="WD40"/>
    <property type="match status" value="4"/>
</dbReference>
<protein>
    <submittedName>
        <fullName evidence="5">Uncharacterized protein</fullName>
    </submittedName>
</protein>
<evidence type="ECO:0000256" key="2">
    <source>
        <dbReference type="ARBA" id="ARBA00022574"/>
    </source>
</evidence>